<keyword evidence="3" id="KW-1185">Reference proteome</keyword>
<name>A0ABR2RWN9_9ROSI</name>
<evidence type="ECO:0000256" key="1">
    <source>
        <dbReference type="SAM" id="MobiDB-lite"/>
    </source>
</evidence>
<comment type="caution">
    <text evidence="2">The sequence shown here is derived from an EMBL/GenBank/DDBJ whole genome shotgun (WGS) entry which is preliminary data.</text>
</comment>
<organism evidence="2 3">
    <name type="scientific">Hibiscus sabdariffa</name>
    <name type="common">roselle</name>
    <dbReference type="NCBI Taxonomy" id="183260"/>
    <lineage>
        <taxon>Eukaryota</taxon>
        <taxon>Viridiplantae</taxon>
        <taxon>Streptophyta</taxon>
        <taxon>Embryophyta</taxon>
        <taxon>Tracheophyta</taxon>
        <taxon>Spermatophyta</taxon>
        <taxon>Magnoliopsida</taxon>
        <taxon>eudicotyledons</taxon>
        <taxon>Gunneridae</taxon>
        <taxon>Pentapetalae</taxon>
        <taxon>rosids</taxon>
        <taxon>malvids</taxon>
        <taxon>Malvales</taxon>
        <taxon>Malvaceae</taxon>
        <taxon>Malvoideae</taxon>
        <taxon>Hibiscus</taxon>
    </lineage>
</organism>
<protein>
    <submittedName>
        <fullName evidence="2">Uncharacterized protein</fullName>
    </submittedName>
</protein>
<feature type="region of interest" description="Disordered" evidence="1">
    <location>
        <begin position="1"/>
        <end position="50"/>
    </location>
</feature>
<sequence>MRNTVGELNAGPTRRGNQTKSNQLQGAGENPEAGLRQVGDVRGSQSRQLGSENALQQKLEMWAWLVTICSQQKSFLFMYSATRIQ</sequence>
<reference evidence="2 3" key="1">
    <citation type="journal article" date="2024" name="G3 (Bethesda)">
        <title>Genome assembly of Hibiscus sabdariffa L. provides insights into metabolisms of medicinal natural products.</title>
        <authorList>
            <person name="Kim T."/>
        </authorList>
    </citation>
    <scope>NUCLEOTIDE SEQUENCE [LARGE SCALE GENOMIC DNA]</scope>
    <source>
        <strain evidence="2">TK-2024</strain>
        <tissue evidence="2">Old leaves</tissue>
    </source>
</reference>
<feature type="compositionally biased region" description="Polar residues" evidence="1">
    <location>
        <begin position="15"/>
        <end position="25"/>
    </location>
</feature>
<evidence type="ECO:0000313" key="2">
    <source>
        <dbReference type="EMBL" id="KAK9017312.1"/>
    </source>
</evidence>
<proteinExistence type="predicted"/>
<accession>A0ABR2RWN9</accession>
<dbReference type="Proteomes" id="UP001396334">
    <property type="component" value="Unassembled WGS sequence"/>
</dbReference>
<dbReference type="EMBL" id="JBBPBN010000020">
    <property type="protein sequence ID" value="KAK9017312.1"/>
    <property type="molecule type" value="Genomic_DNA"/>
</dbReference>
<evidence type="ECO:0000313" key="3">
    <source>
        <dbReference type="Proteomes" id="UP001396334"/>
    </source>
</evidence>
<gene>
    <name evidence="2" type="ORF">V6N11_079791</name>
</gene>